<dbReference type="InterPro" id="IPR050709">
    <property type="entry name" value="Biotin_Carboxyl_Carrier/Decarb"/>
</dbReference>
<evidence type="ECO:0000256" key="1">
    <source>
        <dbReference type="ARBA" id="ARBA00023267"/>
    </source>
</evidence>
<dbReference type="RefSeq" id="WP_171219239.1">
    <property type="nucleotide sequence ID" value="NZ_JABEPP010000004.1"/>
</dbReference>
<dbReference type="EMBL" id="JABEPP010000004">
    <property type="protein sequence ID" value="NNM73745.1"/>
    <property type="molecule type" value="Genomic_DNA"/>
</dbReference>
<evidence type="ECO:0000259" key="2">
    <source>
        <dbReference type="PROSITE" id="PS50968"/>
    </source>
</evidence>
<name>A0A849IBW5_9HYPH</name>
<evidence type="ECO:0000313" key="4">
    <source>
        <dbReference type="Proteomes" id="UP000564885"/>
    </source>
</evidence>
<sequence>MRRLLEIGGEQIPVWLAHTGKGYVVHARDRAVPCALTCSQGRGAYVLELEGRSIPLRLAVSETATFIHLYGRAYEIRRTDPADRLVEGGAGAGQDSIVAPMPGVVVSVTVGPGDRVEKGQTLLVIESMKLETTLSAPRDGVVAEVPFAPGEGFGLKDVLARLAPEEE</sequence>
<keyword evidence="4" id="KW-1185">Reference proteome</keyword>
<reference evidence="3 4" key="1">
    <citation type="submission" date="2020-04" db="EMBL/GenBank/DDBJ databases">
        <title>Enterovirga sp. isolate from soil.</title>
        <authorList>
            <person name="Chea S."/>
            <person name="Kim D.-U."/>
        </authorList>
    </citation>
    <scope>NUCLEOTIDE SEQUENCE [LARGE SCALE GENOMIC DNA]</scope>
    <source>
        <strain evidence="3 4">DB1703</strain>
    </source>
</reference>
<dbReference type="PROSITE" id="PS50968">
    <property type="entry name" value="BIOTINYL_LIPOYL"/>
    <property type="match status" value="1"/>
</dbReference>
<evidence type="ECO:0000313" key="3">
    <source>
        <dbReference type="EMBL" id="NNM73745.1"/>
    </source>
</evidence>
<proteinExistence type="predicted"/>
<dbReference type="CDD" id="cd06850">
    <property type="entry name" value="biotinyl_domain"/>
    <property type="match status" value="1"/>
</dbReference>
<dbReference type="InterPro" id="IPR000089">
    <property type="entry name" value="Biotin_lipoyl"/>
</dbReference>
<organism evidence="3 4">
    <name type="scientific">Enterovirga aerilata</name>
    <dbReference type="NCBI Taxonomy" id="2730920"/>
    <lineage>
        <taxon>Bacteria</taxon>
        <taxon>Pseudomonadati</taxon>
        <taxon>Pseudomonadota</taxon>
        <taxon>Alphaproteobacteria</taxon>
        <taxon>Hyphomicrobiales</taxon>
        <taxon>Methylobacteriaceae</taxon>
        <taxon>Enterovirga</taxon>
    </lineage>
</organism>
<gene>
    <name evidence="3" type="ORF">HJG44_15265</name>
</gene>
<dbReference type="Pfam" id="PF00364">
    <property type="entry name" value="Biotin_lipoyl"/>
    <property type="match status" value="1"/>
</dbReference>
<dbReference type="Proteomes" id="UP000564885">
    <property type="component" value="Unassembled WGS sequence"/>
</dbReference>
<comment type="caution">
    <text evidence="3">The sequence shown here is derived from an EMBL/GenBank/DDBJ whole genome shotgun (WGS) entry which is preliminary data.</text>
</comment>
<dbReference type="SUPFAM" id="SSF51230">
    <property type="entry name" value="Single hybrid motif"/>
    <property type="match status" value="1"/>
</dbReference>
<feature type="domain" description="Lipoyl-binding" evidence="2">
    <location>
        <begin position="87"/>
        <end position="163"/>
    </location>
</feature>
<dbReference type="PANTHER" id="PTHR45266">
    <property type="entry name" value="OXALOACETATE DECARBOXYLASE ALPHA CHAIN"/>
    <property type="match status" value="1"/>
</dbReference>
<dbReference type="AlphaFoldDB" id="A0A849IBW5"/>
<keyword evidence="1" id="KW-0092">Biotin</keyword>
<accession>A0A849IBW5</accession>
<protein>
    <submittedName>
        <fullName evidence="3">Biotin/lipoyl-binding protein</fullName>
    </submittedName>
</protein>
<dbReference type="Gene3D" id="2.40.50.100">
    <property type="match status" value="1"/>
</dbReference>
<dbReference type="PANTHER" id="PTHR45266:SF3">
    <property type="entry name" value="OXALOACETATE DECARBOXYLASE ALPHA CHAIN"/>
    <property type="match status" value="1"/>
</dbReference>
<dbReference type="InterPro" id="IPR011053">
    <property type="entry name" value="Single_hybrid_motif"/>
</dbReference>